<dbReference type="AlphaFoldDB" id="A0A1F5YMZ5"/>
<reference evidence="2 3" key="1">
    <citation type="journal article" date="2016" name="Nat. Commun.">
        <title>Thousands of microbial genomes shed light on interconnected biogeochemical processes in an aquifer system.</title>
        <authorList>
            <person name="Anantharaman K."/>
            <person name="Brown C.T."/>
            <person name="Hug L.A."/>
            <person name="Sharon I."/>
            <person name="Castelle C.J."/>
            <person name="Probst A.J."/>
            <person name="Thomas B.C."/>
            <person name="Singh A."/>
            <person name="Wilkins M.J."/>
            <person name="Karaoz U."/>
            <person name="Brodie E.L."/>
            <person name="Williams K.H."/>
            <person name="Hubbard S.S."/>
            <person name="Banfield J.F."/>
        </authorList>
    </citation>
    <scope>NUCLEOTIDE SEQUENCE [LARGE SCALE GENOMIC DNA]</scope>
</reference>
<comment type="caution">
    <text evidence="2">The sequence shown here is derived from an EMBL/GenBank/DDBJ whole genome shotgun (WGS) entry which is preliminary data.</text>
</comment>
<evidence type="ECO:0000313" key="3">
    <source>
        <dbReference type="Proteomes" id="UP000178448"/>
    </source>
</evidence>
<feature type="transmembrane region" description="Helical" evidence="1">
    <location>
        <begin position="308"/>
        <end position="328"/>
    </location>
</feature>
<feature type="transmembrane region" description="Helical" evidence="1">
    <location>
        <begin position="165"/>
        <end position="187"/>
    </location>
</feature>
<protein>
    <submittedName>
        <fullName evidence="2">Uncharacterized protein</fullName>
    </submittedName>
</protein>
<dbReference type="STRING" id="1798374.A2Z33_00370"/>
<keyword evidence="1" id="KW-0812">Transmembrane</keyword>
<dbReference type="Proteomes" id="UP000178448">
    <property type="component" value="Unassembled WGS sequence"/>
</dbReference>
<feature type="transmembrane region" description="Helical" evidence="1">
    <location>
        <begin position="284"/>
        <end position="302"/>
    </location>
</feature>
<proteinExistence type="predicted"/>
<sequence length="532" mass="59209">MSTLLAAVLGVLLKGGSAGTAAGALALISTQFRILLDDPPPSGPGFWEIISRIMAALAKIISNWPGGLPINVKEIILALFKAVAMEEIAPKIDAFMEKLLVAPSFTGTIWYLFVAMAIVPAFILMISRSLRYHNAVRKLDGEEEDRWWNGDHGQYVTLGRWWGRFAVVFIIITSFALLIGTLIAGVWDLIFKFADVFYHGADTTFGGATVEVITRIIEGVNPIEFILTFCFLLVIFIWLGVVYLVRYFRFFWGNVLLQIRLPEMLAGHPDVNFATQSADYFERMGLLVLTTACILLGPLLVVDVIHLTGLWAVAGIFITVWFTIRMLPEIWESEGWRRFVRNIPYYVSGETAPGTATTAQAAEFQAAVEDAAQRETDPYAKKVLTRIARAGTGYTRHINPKGYAEAEKFGRAVRTGQGFTAAAATAAAASAASQRSTRNIDPDRNVIDSIPEELWQQKDNLSADRQMNSALFGRLAVYYSANQVVPLADILDTISLQLENVRDQDPKLFERYVETGERLMDKAERYRTESKE</sequence>
<gene>
    <name evidence="2" type="ORF">A2Z33_00370</name>
</gene>
<keyword evidence="1" id="KW-1133">Transmembrane helix</keyword>
<keyword evidence="1" id="KW-0472">Membrane</keyword>
<accession>A0A1F5YMZ5</accession>
<feature type="transmembrane region" description="Helical" evidence="1">
    <location>
        <begin position="225"/>
        <end position="245"/>
    </location>
</feature>
<evidence type="ECO:0000256" key="1">
    <source>
        <dbReference type="SAM" id="Phobius"/>
    </source>
</evidence>
<name>A0A1F5YMZ5_9BACT</name>
<organism evidence="2 3">
    <name type="scientific">Candidatus Gottesmanbacteria bacterium RBG_16_52_11</name>
    <dbReference type="NCBI Taxonomy" id="1798374"/>
    <lineage>
        <taxon>Bacteria</taxon>
        <taxon>Candidatus Gottesmaniibacteriota</taxon>
    </lineage>
</organism>
<dbReference type="EMBL" id="MFJD01000015">
    <property type="protein sequence ID" value="OGG01484.1"/>
    <property type="molecule type" value="Genomic_DNA"/>
</dbReference>
<feature type="transmembrane region" description="Helical" evidence="1">
    <location>
        <begin position="109"/>
        <end position="127"/>
    </location>
</feature>
<evidence type="ECO:0000313" key="2">
    <source>
        <dbReference type="EMBL" id="OGG01484.1"/>
    </source>
</evidence>